<dbReference type="InterPro" id="IPR001279">
    <property type="entry name" value="Metallo-B-lactamas"/>
</dbReference>
<dbReference type="InterPro" id="IPR033769">
    <property type="entry name" value="TffA_KH"/>
</dbReference>
<keyword evidence="5 12" id="KW-0378">Hydrolase</keyword>
<dbReference type="InterPro" id="IPR011108">
    <property type="entry name" value="RMMBL"/>
</dbReference>
<reference evidence="16" key="1">
    <citation type="submission" date="2015-10" db="EMBL/GenBank/DDBJ databases">
        <title>Niche specialization of a soil ammonia-oxidizing archaeon, Candidatus Nitrosocosmicus oleophilus.</title>
        <authorList>
            <person name="Jung M.-Y."/>
            <person name="Rhee S.-K."/>
        </authorList>
    </citation>
    <scope>NUCLEOTIDE SEQUENCE [LARGE SCALE GENOMIC DNA]</scope>
    <source>
        <strain evidence="16">MY3</strain>
    </source>
</reference>
<gene>
    <name evidence="12" type="primary">fttA</name>
    <name evidence="15" type="ORF">NMY3_02334</name>
</gene>
<keyword evidence="6 12" id="KW-0862">Zinc</keyword>
<evidence type="ECO:0000256" key="3">
    <source>
        <dbReference type="ARBA" id="ARBA00022723"/>
    </source>
</evidence>
<dbReference type="GO" id="GO:0003723">
    <property type="term" value="F:RNA binding"/>
    <property type="evidence" value="ECO:0007669"/>
    <property type="project" value="UniProtKB-UniRule"/>
</dbReference>
<dbReference type="Pfam" id="PF16661">
    <property type="entry name" value="Lactamase_B_6"/>
    <property type="match status" value="1"/>
</dbReference>
<dbReference type="Gene3D" id="3.60.15.10">
    <property type="entry name" value="Ribonuclease Z/Hydroxyacylglutathione hydrolase-like"/>
    <property type="match status" value="1"/>
</dbReference>
<evidence type="ECO:0000313" key="15">
    <source>
        <dbReference type="EMBL" id="ALI36530.1"/>
    </source>
</evidence>
<dbReference type="PANTHER" id="PTHR11203:SF51">
    <property type="entry name" value="CLEAVAGE AND POLYADENYLATION SPECIFICITY FACTOR"/>
    <property type="match status" value="1"/>
</dbReference>
<evidence type="ECO:0000256" key="7">
    <source>
        <dbReference type="ARBA" id="ARBA00022839"/>
    </source>
</evidence>
<dbReference type="RefSeq" id="WP_231100005.1">
    <property type="nucleotide sequence ID" value="NZ_CP012850.1"/>
</dbReference>
<keyword evidence="11" id="KW-0804">Transcription</keyword>
<dbReference type="EC" id="3.1.-.-" evidence="12"/>
<keyword evidence="16" id="KW-1185">Reference proteome</keyword>
<dbReference type="Pfam" id="PF10996">
    <property type="entry name" value="Beta-Casp"/>
    <property type="match status" value="1"/>
</dbReference>
<sequence>MTRDNTEKITFRERSIPLREPNVVIKGDKGNSLLSSPVNFEEKLEYQVMQSIPKEAQVTVVRCESANIAIYTKNPSFALTELTLHLSALSKSMKKRFIIRTDPSIRLSEDDARNAISKILPKEILITVLFCDEATGEVVLEVNNPEGITAEIFLQIAKETGWIAHTRRSPHIPSNSIKNIHSILKNSSKERIAFYQSLGKRIFRPPLLSNSLLYNDDTNCEANLTPTNKVSNSRYLSRKSVDDGAIYQYSNLKEVTIYCLGGVKQVGRSCFIVVTPESKIMLDCGINPGENMNYNAYPRLDWFNFNLEELDAVVISHAHIDHQGFLPAIFKYGYKGPIYCTEPTLPLMTLLQMDSVKIAQSNGSYLPYEIRDVNEVIKHCIPLPYGKPTDISPDVTITLNNAGHIMGSATVHINISGAHNILYTGDYKYAKTQLLDGALANYPRVETIITESTYGASSDIMPDQSVVYNTFTNSINHTLMSGGKVLIPVPAVGRAQEIMLVLDKEMREGRLVESPIFIEGMISEASAIHMSYAHYLGYEVRKSVSEGTNPFLSSYFTVINGIGKREEVFNDDSPSIIMATSGMLEGGPSVEYFKQISPNPKNKIIFVSYQINGTLGRRVLDGTISEASMIDKNGKVKVIPVRCSKQKIDGFSGHSDFNQILNFVSKVRPKRVLVNHGEKSKSENIASVIYSRMKIRSSVPDNREIIKLR</sequence>
<dbReference type="GO" id="GO:0008270">
    <property type="term" value="F:zinc ion binding"/>
    <property type="evidence" value="ECO:0007669"/>
    <property type="project" value="UniProtKB-UniRule"/>
</dbReference>
<dbReference type="NCBIfam" id="TIGR03675">
    <property type="entry name" value="arCOG00543"/>
    <property type="match status" value="1"/>
</dbReference>
<accession>A0A654M0N3</accession>
<evidence type="ECO:0000259" key="13">
    <source>
        <dbReference type="SMART" id="SM00849"/>
    </source>
</evidence>
<dbReference type="InterPro" id="IPR036866">
    <property type="entry name" value="RibonucZ/Hydroxyglut_hydro"/>
</dbReference>
<evidence type="ECO:0000256" key="11">
    <source>
        <dbReference type="ARBA" id="ARBA00023163"/>
    </source>
</evidence>
<feature type="binding site" evidence="12">
    <location>
        <position position="319"/>
    </location>
    <ligand>
        <name>Zn(2+)</name>
        <dbReference type="ChEBI" id="CHEBI:29105"/>
        <label>1</label>
    </ligand>
</feature>
<dbReference type="HAMAP" id="MF_00870">
    <property type="entry name" value="FttA"/>
    <property type="match status" value="1"/>
</dbReference>
<comment type="subunit">
    <text evidence="12">Homodimer. Interacts with RNA polymerase (RNAP), interacts with the Spt4-Spt5 complex.</text>
</comment>
<dbReference type="CDD" id="cd16295">
    <property type="entry name" value="TTHA0252-CPSF-like_MBL-fold"/>
    <property type="match status" value="1"/>
</dbReference>
<dbReference type="InterPro" id="IPR050698">
    <property type="entry name" value="MBL"/>
</dbReference>
<dbReference type="Gene3D" id="3.30.300.230">
    <property type="match status" value="1"/>
</dbReference>
<keyword evidence="4 12" id="KW-0255">Endonuclease</keyword>
<dbReference type="Proteomes" id="UP000058925">
    <property type="component" value="Chromosome"/>
</dbReference>
<keyword evidence="10 12" id="KW-0238">DNA-binding</keyword>
<keyword evidence="1 12" id="KW-0806">Transcription termination</keyword>
<dbReference type="GO" id="GO:0004532">
    <property type="term" value="F:RNA exonuclease activity"/>
    <property type="evidence" value="ECO:0007669"/>
    <property type="project" value="UniProtKB-UniRule"/>
</dbReference>
<keyword evidence="7 12" id="KW-0269">Exonuclease</keyword>
<feature type="binding site" evidence="12">
    <location>
        <position position="322"/>
    </location>
    <ligand>
        <name>Zn(2+)</name>
        <dbReference type="ChEBI" id="CHEBI:29105"/>
        <label>2</label>
    </ligand>
</feature>
<evidence type="ECO:0000256" key="2">
    <source>
        <dbReference type="ARBA" id="ARBA00022722"/>
    </source>
</evidence>
<comment type="cofactor">
    <cofactor evidence="12">
        <name>Zn(2+)</name>
        <dbReference type="ChEBI" id="CHEBI:29105"/>
    </cofactor>
    <text evidence="12">Binds 2 Zn(2+) ions, which are required for nuclease activity.</text>
</comment>
<feature type="domain" description="Metallo-beta-lactamase" evidence="13">
    <location>
        <begin position="267"/>
        <end position="464"/>
    </location>
</feature>
<feature type="binding site" evidence="12">
    <location>
        <position position="321"/>
    </location>
    <ligand>
        <name>Zn(2+)</name>
        <dbReference type="ChEBI" id="CHEBI:29105"/>
        <label>2</label>
    </ligand>
</feature>
<evidence type="ECO:0000256" key="10">
    <source>
        <dbReference type="ARBA" id="ARBA00023125"/>
    </source>
</evidence>
<evidence type="ECO:0000256" key="4">
    <source>
        <dbReference type="ARBA" id="ARBA00022759"/>
    </source>
</evidence>
<evidence type="ECO:0000256" key="12">
    <source>
        <dbReference type="HAMAP-Rule" id="MF_00870"/>
    </source>
</evidence>
<dbReference type="GO" id="GO:0003677">
    <property type="term" value="F:DNA binding"/>
    <property type="evidence" value="ECO:0007669"/>
    <property type="project" value="UniProtKB-KW"/>
</dbReference>
<dbReference type="Pfam" id="PF07521">
    <property type="entry name" value="RMMBL"/>
    <property type="match status" value="1"/>
</dbReference>
<keyword evidence="2 12" id="KW-0540">Nuclease</keyword>
<feature type="binding site" evidence="12">
    <location>
        <position position="317"/>
    </location>
    <ligand>
        <name>Zn(2+)</name>
        <dbReference type="ChEBI" id="CHEBI:29105"/>
        <label>1</label>
    </ligand>
</feature>
<dbReference type="EMBL" id="CP012850">
    <property type="protein sequence ID" value="ALI36530.1"/>
    <property type="molecule type" value="Genomic_DNA"/>
</dbReference>
<feature type="binding site" evidence="12">
    <location>
        <position position="426"/>
    </location>
    <ligand>
        <name>Zn(2+)</name>
        <dbReference type="ChEBI" id="CHEBI:29105"/>
        <label>2</label>
    </ligand>
</feature>
<protein>
    <recommendedName>
        <fullName evidence="12">Transcription termination factor FttA</fullName>
        <ecNumber evidence="12">3.1.-.-</ecNumber>
    </recommendedName>
</protein>
<evidence type="ECO:0000256" key="9">
    <source>
        <dbReference type="ARBA" id="ARBA00023015"/>
    </source>
</evidence>
<dbReference type="InterPro" id="IPR015946">
    <property type="entry name" value="KH_dom-like_a/b"/>
</dbReference>
<evidence type="ECO:0000313" key="16">
    <source>
        <dbReference type="Proteomes" id="UP000058925"/>
    </source>
</evidence>
<evidence type="ECO:0000256" key="8">
    <source>
        <dbReference type="ARBA" id="ARBA00022884"/>
    </source>
</evidence>
<feature type="domain" description="Beta-Casp" evidence="14">
    <location>
        <begin position="495"/>
        <end position="619"/>
    </location>
</feature>
<keyword evidence="8 12" id="KW-0694">RNA-binding</keyword>
<evidence type="ECO:0000256" key="5">
    <source>
        <dbReference type="ARBA" id="ARBA00022801"/>
    </source>
</evidence>
<organism evidence="15 16">
    <name type="scientific">Candidatus Nitrosocosmicus oleophilus</name>
    <dbReference type="NCBI Taxonomy" id="1353260"/>
    <lineage>
        <taxon>Archaea</taxon>
        <taxon>Nitrososphaerota</taxon>
        <taxon>Nitrososphaeria</taxon>
        <taxon>Nitrososphaerales</taxon>
        <taxon>Nitrososphaeraceae</taxon>
        <taxon>Candidatus Nitrosocosmicus</taxon>
    </lineage>
</organism>
<dbReference type="PANTHER" id="PTHR11203">
    <property type="entry name" value="CLEAVAGE AND POLYADENYLATION SPECIFICITY FACTOR FAMILY MEMBER"/>
    <property type="match status" value="1"/>
</dbReference>
<dbReference type="GeneID" id="60422286"/>
<dbReference type="SMART" id="SM01027">
    <property type="entry name" value="Beta-Casp"/>
    <property type="match status" value="1"/>
</dbReference>
<dbReference type="InterPro" id="IPR019975">
    <property type="entry name" value="aCPSF1"/>
</dbReference>
<dbReference type="SMART" id="SM00849">
    <property type="entry name" value="Lactamase_B"/>
    <property type="match status" value="1"/>
</dbReference>
<evidence type="ECO:0000256" key="1">
    <source>
        <dbReference type="ARBA" id="ARBA00022472"/>
    </source>
</evidence>
<dbReference type="InterPro" id="IPR022712">
    <property type="entry name" value="Beta_Casp"/>
</dbReference>
<feature type="binding site" evidence="12">
    <location>
        <position position="404"/>
    </location>
    <ligand>
        <name>Zn(2+)</name>
        <dbReference type="ChEBI" id="CHEBI:29105"/>
        <label>1</label>
    </ligand>
</feature>
<dbReference type="KEGG" id="taa:NMY3_02334"/>
<evidence type="ECO:0000259" key="14">
    <source>
        <dbReference type="SMART" id="SM01027"/>
    </source>
</evidence>
<comment type="function">
    <text evidence="12">Terminates transcription on the whole genome. Termination is linked to FttA-mediated RNA cleavage and does not require NTP hydrolysis. Cleaves endonucleolytically at the RNA exit channel of RNA polymerase (RNAP); the 5'-3' exonuclease activity of this protein degrades the nascent RNA released from RNAP.</text>
</comment>
<dbReference type="Gene3D" id="3.40.50.10890">
    <property type="match status" value="1"/>
</dbReference>
<dbReference type="GO" id="GO:0006353">
    <property type="term" value="P:DNA-templated transcription termination"/>
    <property type="evidence" value="ECO:0007669"/>
    <property type="project" value="UniProtKB-UniRule"/>
</dbReference>
<name>A0A654M0N3_9ARCH</name>
<keyword evidence="3 12" id="KW-0479">Metal-binding</keyword>
<evidence type="ECO:0000256" key="6">
    <source>
        <dbReference type="ARBA" id="ARBA00022833"/>
    </source>
</evidence>
<dbReference type="Pfam" id="PF17214">
    <property type="entry name" value="KH_TffA"/>
    <property type="match status" value="1"/>
</dbReference>
<feature type="binding site" evidence="12">
    <location>
        <position position="426"/>
    </location>
    <ligand>
        <name>Zn(2+)</name>
        <dbReference type="ChEBI" id="CHEBI:29105"/>
        <label>1</label>
    </ligand>
</feature>
<comment type="caution">
    <text evidence="12">Lacks conserved residue(s) required for the propagation of feature annotation.</text>
</comment>
<dbReference type="SUPFAM" id="SSF56281">
    <property type="entry name" value="Metallo-hydrolase/oxidoreductase"/>
    <property type="match status" value="1"/>
</dbReference>
<dbReference type="GO" id="GO:0004521">
    <property type="term" value="F:RNA endonuclease activity"/>
    <property type="evidence" value="ECO:0007669"/>
    <property type="project" value="UniProtKB-UniRule"/>
</dbReference>
<dbReference type="Gene3D" id="3.30.300.20">
    <property type="match status" value="1"/>
</dbReference>
<keyword evidence="9 12" id="KW-0805">Transcription regulation</keyword>
<comment type="similarity">
    <text evidence="12">Belongs to the metallo-beta-lactamase superfamily. RNA-metabolizing metallo-beta-lactamase-like family. FttA subfamily.</text>
</comment>
<feature type="binding site" evidence="12">
    <location>
        <position position="676"/>
    </location>
    <ligand>
        <name>Zn(2+)</name>
        <dbReference type="ChEBI" id="CHEBI:29105"/>
        <label>2</label>
    </ligand>
</feature>
<proteinExistence type="inferred from homology"/>
<dbReference type="AlphaFoldDB" id="A0A654M0N3"/>